<name>A0A067NU95_PLEO1</name>
<reference evidence="2" key="1">
    <citation type="journal article" date="2014" name="Proc. Natl. Acad. Sci. U.S.A.">
        <title>Extensive sampling of basidiomycete genomes demonstrates inadequacy of the white-rot/brown-rot paradigm for wood decay fungi.</title>
        <authorList>
            <person name="Riley R."/>
            <person name="Salamov A.A."/>
            <person name="Brown D.W."/>
            <person name="Nagy L.G."/>
            <person name="Floudas D."/>
            <person name="Held B.W."/>
            <person name="Levasseur A."/>
            <person name="Lombard V."/>
            <person name="Morin E."/>
            <person name="Otillar R."/>
            <person name="Lindquist E.A."/>
            <person name="Sun H."/>
            <person name="LaButti K.M."/>
            <person name="Schmutz J."/>
            <person name="Jabbour D."/>
            <person name="Luo H."/>
            <person name="Baker S.E."/>
            <person name="Pisabarro A.G."/>
            <person name="Walton J.D."/>
            <person name="Blanchette R.A."/>
            <person name="Henrissat B."/>
            <person name="Martin F."/>
            <person name="Cullen D."/>
            <person name="Hibbett D.S."/>
            <person name="Grigoriev I.V."/>
        </authorList>
    </citation>
    <scope>NUCLEOTIDE SEQUENCE [LARGE SCALE GENOMIC DNA]</scope>
    <source>
        <strain evidence="2">PC15</strain>
    </source>
</reference>
<dbReference type="VEuPathDB" id="FungiDB:PLEOSDRAFT_1089983"/>
<sequence>MSSTNAILPEKAAGVHLSLEPGYSGAIRARAAVPGHWRRAIVIMYETKTRRIISSTTFVEYAAGKMSLETSGESVWRYSARNVPTALNIRIEDKRSGTYKPSRTIRPVTARKEPEDTNKGDFYLSAILGDDILDDKGTEDFNFEDGIVTVLQYK</sequence>
<dbReference type="AlphaFoldDB" id="A0A067NU95"/>
<dbReference type="InParanoid" id="A0A067NU95"/>
<accession>A0A067NU95</accession>
<proteinExistence type="predicted"/>
<gene>
    <name evidence="1" type="ORF">PLEOSDRAFT_1089983</name>
</gene>
<organism evidence="1 2">
    <name type="scientific">Pleurotus ostreatus (strain PC15)</name>
    <name type="common">Oyster mushroom</name>
    <dbReference type="NCBI Taxonomy" id="1137138"/>
    <lineage>
        <taxon>Eukaryota</taxon>
        <taxon>Fungi</taxon>
        <taxon>Dikarya</taxon>
        <taxon>Basidiomycota</taxon>
        <taxon>Agaricomycotina</taxon>
        <taxon>Agaricomycetes</taxon>
        <taxon>Agaricomycetidae</taxon>
        <taxon>Agaricales</taxon>
        <taxon>Pleurotineae</taxon>
        <taxon>Pleurotaceae</taxon>
        <taxon>Pleurotus</taxon>
    </lineage>
</organism>
<dbReference type="HOGENOM" id="CLU_1704975_0_0_1"/>
<dbReference type="EMBL" id="KL198009">
    <property type="protein sequence ID" value="KDQ27181.1"/>
    <property type="molecule type" value="Genomic_DNA"/>
</dbReference>
<evidence type="ECO:0000313" key="2">
    <source>
        <dbReference type="Proteomes" id="UP000027073"/>
    </source>
</evidence>
<dbReference type="Proteomes" id="UP000027073">
    <property type="component" value="Unassembled WGS sequence"/>
</dbReference>
<protein>
    <submittedName>
        <fullName evidence="1">Uncharacterized protein</fullName>
    </submittedName>
</protein>
<evidence type="ECO:0000313" key="1">
    <source>
        <dbReference type="EMBL" id="KDQ27181.1"/>
    </source>
</evidence>